<evidence type="ECO:0000256" key="1">
    <source>
        <dbReference type="SAM" id="MobiDB-lite"/>
    </source>
</evidence>
<protein>
    <submittedName>
        <fullName evidence="2">Uncharacterized protein</fullName>
    </submittedName>
</protein>
<name>A0A976AKI6_9BURK</name>
<dbReference type="Proteomes" id="UP000254259">
    <property type="component" value="Chromosome CBM2636"/>
</dbReference>
<evidence type="ECO:0000313" key="3">
    <source>
        <dbReference type="Proteomes" id="UP000254259"/>
    </source>
</evidence>
<sequence>MHRLAERGYNLGFATRQQVTGEVAEWSNVPDSKSGVPATVPWVRIPPSPPKQEAVGIDHRQATTA</sequence>
<organism evidence="2 3">
    <name type="scientific">Cupriavidus taiwanensis</name>
    <dbReference type="NCBI Taxonomy" id="164546"/>
    <lineage>
        <taxon>Bacteria</taxon>
        <taxon>Pseudomonadati</taxon>
        <taxon>Pseudomonadota</taxon>
        <taxon>Betaproteobacteria</taxon>
        <taxon>Burkholderiales</taxon>
        <taxon>Burkholderiaceae</taxon>
        <taxon>Cupriavidus</taxon>
    </lineage>
</organism>
<proteinExistence type="predicted"/>
<accession>A0A976AKI6</accession>
<feature type="region of interest" description="Disordered" evidence="1">
    <location>
        <begin position="25"/>
        <end position="65"/>
    </location>
</feature>
<feature type="compositionally biased region" description="Basic and acidic residues" evidence="1">
    <location>
        <begin position="56"/>
        <end position="65"/>
    </location>
</feature>
<dbReference type="EMBL" id="LT984813">
    <property type="protein sequence ID" value="SPD63800.1"/>
    <property type="molecule type" value="Genomic_DNA"/>
</dbReference>
<gene>
    <name evidence="2" type="ORF">CBM2636_10816</name>
</gene>
<reference evidence="2 3" key="1">
    <citation type="submission" date="2018-01" db="EMBL/GenBank/DDBJ databases">
        <authorList>
            <person name="Clerissi C."/>
        </authorList>
    </citation>
    <scope>NUCLEOTIDE SEQUENCE [LARGE SCALE GENOMIC DNA]</scope>
    <source>
        <strain evidence="2">Cupriavidus taiwanensis SWF 66322</strain>
    </source>
</reference>
<dbReference type="AntiFam" id="ANF00015">
    <property type="entry name" value="tRNA translation"/>
</dbReference>
<evidence type="ECO:0000313" key="2">
    <source>
        <dbReference type="EMBL" id="SPD63800.1"/>
    </source>
</evidence>
<dbReference type="AlphaFoldDB" id="A0A976AKI6"/>